<dbReference type="EMBL" id="KC516868">
    <property type="protein sequence ID" value="AGL45009.1"/>
    <property type="molecule type" value="Genomic_DNA"/>
</dbReference>
<dbReference type="EMBL" id="KC516871">
    <property type="protein sequence ID" value="AGL45129.1"/>
    <property type="molecule type" value="Genomic_DNA"/>
</dbReference>
<evidence type="ECO:0000313" key="1">
    <source>
        <dbReference type="EMBL" id="AGL45009.1"/>
    </source>
</evidence>
<evidence type="ECO:0000313" key="5">
    <source>
        <dbReference type="EMBL" id="AGL45169.1"/>
    </source>
</evidence>
<sequence>MILNYTYYKLRFSRSEHFNRGYKFAKKYFKKSKVVYIYEAATNVTSLDKIFKTLKIA</sequence>
<protein>
    <submittedName>
        <fullName evidence="1">Transposase</fullName>
    </submittedName>
</protein>
<name>R4NFT2_CLOBO</name>
<organism evidence="1">
    <name type="scientific">Clostridium botulinum</name>
    <dbReference type="NCBI Taxonomy" id="1491"/>
    <lineage>
        <taxon>Bacteria</taxon>
        <taxon>Bacillati</taxon>
        <taxon>Bacillota</taxon>
        <taxon>Clostridia</taxon>
        <taxon>Eubacteriales</taxon>
        <taxon>Clostridiaceae</taxon>
        <taxon>Clostridium</taxon>
    </lineage>
</organism>
<evidence type="ECO:0000313" key="2">
    <source>
        <dbReference type="EMBL" id="AGL45049.1"/>
    </source>
</evidence>
<dbReference type="AlphaFoldDB" id="R4NFT2"/>
<dbReference type="EMBL" id="KC516869">
    <property type="protein sequence ID" value="AGL45049.1"/>
    <property type="molecule type" value="Genomic_DNA"/>
</dbReference>
<proteinExistence type="predicted"/>
<dbReference type="EMBL" id="KC516870">
    <property type="protein sequence ID" value="AGL45089.1"/>
    <property type="molecule type" value="Genomic_DNA"/>
</dbReference>
<evidence type="ECO:0000313" key="3">
    <source>
        <dbReference type="EMBL" id="AGL45089.1"/>
    </source>
</evidence>
<reference evidence="1" key="1">
    <citation type="journal article" date="2013" name="Genome Biol. Evol.">
        <title>The Type F6 Neurotoxin Gene Cluster Locus of Group II Clostridium botulinum Has Evolved by Successive Disruption of Two Different Ancestral Precursors.</title>
        <authorList>
            <person name="Carter A.T."/>
            <person name="Stringer S.C."/>
            <person name="Webb M.D."/>
            <person name="Peck M.W."/>
        </authorList>
    </citation>
    <scope>NUCLEOTIDE SEQUENCE</scope>
    <source>
        <strain evidence="3">Craig610</strain>
        <strain evidence="4">Eklund202F</strain>
        <strain evidence="5">HobbsFT10</strain>
        <strain evidence="1">IFR 06/001</strain>
        <strain evidence="2">IFR 06/005</strain>
    </source>
</reference>
<evidence type="ECO:0000313" key="4">
    <source>
        <dbReference type="EMBL" id="AGL45129.1"/>
    </source>
</evidence>
<accession>R4NFT2</accession>
<dbReference type="EMBL" id="KC516872">
    <property type="protein sequence ID" value="AGL45169.1"/>
    <property type="molecule type" value="Genomic_DNA"/>
</dbReference>